<dbReference type="GO" id="GO:0003677">
    <property type="term" value="F:DNA binding"/>
    <property type="evidence" value="ECO:0007669"/>
    <property type="project" value="InterPro"/>
</dbReference>
<protein>
    <recommendedName>
        <fullName evidence="1">SpoVT-AbrB domain-containing protein</fullName>
    </recommendedName>
</protein>
<reference evidence="2 3" key="1">
    <citation type="submission" date="2014-11" db="EMBL/GenBank/DDBJ databases">
        <authorList>
            <person name="Fedida A."/>
            <person name="Lindell D."/>
        </authorList>
    </citation>
    <scope>NUCLEOTIDE SEQUENCE [LARGE SCALE GENOMIC DNA]</scope>
</reference>
<dbReference type="Pfam" id="PF04014">
    <property type="entry name" value="MazE_antitoxin"/>
    <property type="match status" value="1"/>
</dbReference>
<dbReference type="SUPFAM" id="SSF89447">
    <property type="entry name" value="AbrB/MazE/MraZ-like"/>
    <property type="match status" value="1"/>
</dbReference>
<sequence>MSKRYILDVEDDDYGDLFITIPTELMEEMGWRAGTKLEYTEETDGSIILKAIEE</sequence>
<dbReference type="EMBL" id="KP211958">
    <property type="protein sequence ID" value="AJK27518.1"/>
    <property type="molecule type" value="Genomic_DNA"/>
</dbReference>
<name>A0A0C5AIQ9_9CAUD</name>
<dbReference type="OrthoDB" id="25608at10239"/>
<dbReference type="KEGG" id="vg:26516636"/>
<dbReference type="RefSeq" id="YP_009188166.1">
    <property type="nucleotide sequence ID" value="NC_028663.1"/>
</dbReference>
<dbReference type="GeneID" id="26516636"/>
<evidence type="ECO:0000313" key="3">
    <source>
        <dbReference type="Proteomes" id="UP000032135"/>
    </source>
</evidence>
<evidence type="ECO:0000259" key="1">
    <source>
        <dbReference type="Pfam" id="PF04014"/>
    </source>
</evidence>
<keyword evidence="3" id="KW-1185">Reference proteome</keyword>
<dbReference type="Proteomes" id="UP000032135">
    <property type="component" value="Segment"/>
</dbReference>
<evidence type="ECO:0000313" key="2">
    <source>
        <dbReference type="EMBL" id="AJK27518.1"/>
    </source>
</evidence>
<dbReference type="InterPro" id="IPR007159">
    <property type="entry name" value="SpoVT-AbrB_dom"/>
</dbReference>
<dbReference type="InterPro" id="IPR037914">
    <property type="entry name" value="SpoVT-AbrB_sf"/>
</dbReference>
<accession>A0A0C5AIQ9</accession>
<proteinExistence type="predicted"/>
<feature type="domain" description="SpoVT-AbrB" evidence="1">
    <location>
        <begin position="18"/>
        <end position="51"/>
    </location>
</feature>
<gene>
    <name evidence="2" type="ORF">PTIM40_91</name>
</gene>
<organism evidence="2 3">
    <name type="scientific">Cyanophage P-TIM40</name>
    <dbReference type="NCBI Taxonomy" id="1589733"/>
    <lineage>
        <taxon>Viruses</taxon>
        <taxon>Duplodnaviria</taxon>
        <taxon>Heunggongvirae</taxon>
        <taxon>Uroviricota</taxon>
        <taxon>Caudoviricetes</taxon>
        <taxon>Pantevenvirales</taxon>
        <taxon>Kyanoviridae</taxon>
        <taxon>Libanvirus</taxon>
        <taxon>Libanvirus ptim40</taxon>
    </lineage>
</organism>
<dbReference type="Gene3D" id="2.10.260.10">
    <property type="match status" value="1"/>
</dbReference>